<dbReference type="AlphaFoldDB" id="A0A218ZBD0"/>
<sequence length="158" mass="16294">MVLGRDTERYAGLDGWGEDLRGIRPVLEETIPQASPASRIPQPTPSGGLDGAAAATAHGRGLVLGRDALLPIPRRLEARIPPRGVEGSSGHCEIHETIPPPLGPETPSPARGSDPTTSPPLLSPPPKASAQVENGPARSALAGVEVRCGIASIARPPR</sequence>
<dbReference type="Proteomes" id="UP000242519">
    <property type="component" value="Unassembled WGS sequence"/>
</dbReference>
<evidence type="ECO:0000313" key="2">
    <source>
        <dbReference type="EMBL" id="OWP05318.1"/>
    </source>
</evidence>
<name>A0A218ZBD0_9HELO</name>
<reference evidence="2 3" key="1">
    <citation type="submission" date="2017-04" db="EMBL/GenBank/DDBJ databases">
        <title>Draft genome sequence of Marssonina coronaria NL1: causal agent of apple blotch.</title>
        <authorList>
            <person name="Cheng Q."/>
        </authorList>
    </citation>
    <scope>NUCLEOTIDE SEQUENCE [LARGE SCALE GENOMIC DNA]</scope>
    <source>
        <strain evidence="2 3">NL1</strain>
    </source>
</reference>
<proteinExistence type="predicted"/>
<organism evidence="2 3">
    <name type="scientific">Diplocarpon coronariae</name>
    <dbReference type="NCBI Taxonomy" id="2795749"/>
    <lineage>
        <taxon>Eukaryota</taxon>
        <taxon>Fungi</taxon>
        <taxon>Dikarya</taxon>
        <taxon>Ascomycota</taxon>
        <taxon>Pezizomycotina</taxon>
        <taxon>Leotiomycetes</taxon>
        <taxon>Helotiales</taxon>
        <taxon>Drepanopezizaceae</taxon>
        <taxon>Diplocarpon</taxon>
    </lineage>
</organism>
<keyword evidence="3" id="KW-1185">Reference proteome</keyword>
<feature type="compositionally biased region" description="Pro residues" evidence="1">
    <location>
        <begin position="98"/>
        <end position="107"/>
    </location>
</feature>
<evidence type="ECO:0000256" key="1">
    <source>
        <dbReference type="SAM" id="MobiDB-lite"/>
    </source>
</evidence>
<evidence type="ECO:0000313" key="3">
    <source>
        <dbReference type="Proteomes" id="UP000242519"/>
    </source>
</evidence>
<dbReference type="EMBL" id="MZNU01000076">
    <property type="protein sequence ID" value="OWP05318.1"/>
    <property type="molecule type" value="Genomic_DNA"/>
</dbReference>
<gene>
    <name evidence="2" type="ORF">B2J93_8060</name>
</gene>
<protein>
    <submittedName>
        <fullName evidence="2">Uncharacterized protein</fullName>
    </submittedName>
</protein>
<comment type="caution">
    <text evidence="2">The sequence shown here is derived from an EMBL/GenBank/DDBJ whole genome shotgun (WGS) entry which is preliminary data.</text>
</comment>
<feature type="compositionally biased region" description="Pro residues" evidence="1">
    <location>
        <begin position="117"/>
        <end position="127"/>
    </location>
</feature>
<accession>A0A218ZBD0</accession>
<dbReference type="InParanoid" id="A0A218ZBD0"/>
<feature type="region of interest" description="Disordered" evidence="1">
    <location>
        <begin position="80"/>
        <end position="141"/>
    </location>
</feature>
<feature type="region of interest" description="Disordered" evidence="1">
    <location>
        <begin position="30"/>
        <end position="54"/>
    </location>
</feature>